<dbReference type="PROSITE" id="PS51202">
    <property type="entry name" value="RCK_C"/>
    <property type="match status" value="2"/>
</dbReference>
<reference evidence="9" key="1">
    <citation type="submission" date="2022-07" db="EMBL/GenBank/DDBJ databases">
        <title>Taxonomic analysis of Microcella humidisoli nov. sp., isolated from riverside soil.</title>
        <authorList>
            <person name="Molina K.M."/>
            <person name="Kim S.B."/>
        </authorList>
    </citation>
    <scope>NUCLEOTIDE SEQUENCE</scope>
    <source>
        <strain evidence="9">MMS21-STM10</strain>
    </source>
</reference>
<dbReference type="Pfam" id="PF02080">
    <property type="entry name" value="TrkA_C"/>
    <property type="match status" value="1"/>
</dbReference>
<keyword evidence="4" id="KW-0677">Repeat</keyword>
<evidence type="ECO:0000256" key="7">
    <source>
        <dbReference type="SAM" id="Phobius"/>
    </source>
</evidence>
<accession>A0ABY5FY42</accession>
<evidence type="ECO:0000256" key="4">
    <source>
        <dbReference type="ARBA" id="ARBA00022737"/>
    </source>
</evidence>
<keyword evidence="6 7" id="KW-0472">Membrane</keyword>
<dbReference type="InterPro" id="IPR036721">
    <property type="entry name" value="RCK_C_sf"/>
</dbReference>
<evidence type="ECO:0000256" key="3">
    <source>
        <dbReference type="ARBA" id="ARBA00022692"/>
    </source>
</evidence>
<feature type="transmembrane region" description="Helical" evidence="7">
    <location>
        <begin position="172"/>
        <end position="195"/>
    </location>
</feature>
<feature type="transmembrane region" description="Helical" evidence="7">
    <location>
        <begin position="458"/>
        <end position="478"/>
    </location>
</feature>
<proteinExistence type="predicted"/>
<dbReference type="Proteomes" id="UP001060039">
    <property type="component" value="Chromosome"/>
</dbReference>
<keyword evidence="5 7" id="KW-1133">Transmembrane helix</keyword>
<protein>
    <submittedName>
        <fullName evidence="9">SLC13 family permease</fullName>
    </submittedName>
</protein>
<dbReference type="InterPro" id="IPR004680">
    <property type="entry name" value="Cit_transptr-like_dom"/>
</dbReference>
<gene>
    <name evidence="9" type="ORF">NNL39_03455</name>
</gene>
<feature type="transmembrane region" description="Helical" evidence="7">
    <location>
        <begin position="136"/>
        <end position="160"/>
    </location>
</feature>
<dbReference type="PANTHER" id="PTHR43652">
    <property type="entry name" value="BASIC AMINO ACID ANTIPORTER YFCC-RELATED"/>
    <property type="match status" value="1"/>
</dbReference>
<feature type="transmembrane region" description="Helical" evidence="7">
    <location>
        <begin position="413"/>
        <end position="446"/>
    </location>
</feature>
<evidence type="ECO:0000259" key="8">
    <source>
        <dbReference type="PROSITE" id="PS51202"/>
    </source>
</evidence>
<dbReference type="InterPro" id="IPR051679">
    <property type="entry name" value="DASS-Related_Transporters"/>
</dbReference>
<dbReference type="InterPro" id="IPR006037">
    <property type="entry name" value="RCK_C"/>
</dbReference>
<dbReference type="SUPFAM" id="SSF116726">
    <property type="entry name" value="TrkA C-terminal domain-like"/>
    <property type="match status" value="2"/>
</dbReference>
<feature type="transmembrane region" description="Helical" evidence="7">
    <location>
        <begin position="91"/>
        <end position="124"/>
    </location>
</feature>
<dbReference type="PANTHER" id="PTHR43652:SF2">
    <property type="entry name" value="BASIC AMINO ACID ANTIPORTER YFCC-RELATED"/>
    <property type="match status" value="1"/>
</dbReference>
<evidence type="ECO:0000256" key="2">
    <source>
        <dbReference type="ARBA" id="ARBA00022448"/>
    </source>
</evidence>
<feature type="transmembrane region" description="Helical" evidence="7">
    <location>
        <begin position="542"/>
        <end position="562"/>
    </location>
</feature>
<evidence type="ECO:0000256" key="1">
    <source>
        <dbReference type="ARBA" id="ARBA00004141"/>
    </source>
</evidence>
<feature type="transmembrane region" description="Helical" evidence="7">
    <location>
        <begin position="582"/>
        <end position="602"/>
    </location>
</feature>
<organism evidence="9 10">
    <name type="scientific">Microcella humidisoli</name>
    <dbReference type="NCBI Taxonomy" id="2963406"/>
    <lineage>
        <taxon>Bacteria</taxon>
        <taxon>Bacillati</taxon>
        <taxon>Actinomycetota</taxon>
        <taxon>Actinomycetes</taxon>
        <taxon>Micrococcales</taxon>
        <taxon>Microbacteriaceae</taxon>
        <taxon>Microcella</taxon>
    </lineage>
</organism>
<name>A0ABY5FY42_9MICO</name>
<feature type="transmembrane region" description="Helical" evidence="7">
    <location>
        <begin position="27"/>
        <end position="45"/>
    </location>
</feature>
<feature type="transmembrane region" description="Helical" evidence="7">
    <location>
        <begin position="57"/>
        <end position="79"/>
    </location>
</feature>
<feature type="domain" description="RCK C-terminal" evidence="8">
    <location>
        <begin position="309"/>
        <end position="392"/>
    </location>
</feature>
<dbReference type="EMBL" id="CP101497">
    <property type="protein sequence ID" value="UTT63178.1"/>
    <property type="molecule type" value="Genomic_DNA"/>
</dbReference>
<evidence type="ECO:0000256" key="5">
    <source>
        <dbReference type="ARBA" id="ARBA00022989"/>
    </source>
</evidence>
<keyword evidence="10" id="KW-1185">Reference proteome</keyword>
<keyword evidence="3 7" id="KW-0812">Transmembrane</keyword>
<comment type="subcellular location">
    <subcellularLocation>
        <location evidence="1">Membrane</location>
        <topology evidence="1">Multi-pass membrane protein</topology>
    </subcellularLocation>
</comment>
<evidence type="ECO:0000256" key="6">
    <source>
        <dbReference type="ARBA" id="ARBA00023136"/>
    </source>
</evidence>
<feature type="domain" description="RCK C-terminal" evidence="8">
    <location>
        <begin position="217"/>
        <end position="300"/>
    </location>
</feature>
<evidence type="ECO:0000313" key="10">
    <source>
        <dbReference type="Proteomes" id="UP001060039"/>
    </source>
</evidence>
<keyword evidence="2" id="KW-0813">Transport</keyword>
<dbReference type="Pfam" id="PF03600">
    <property type="entry name" value="CitMHS"/>
    <property type="match status" value="1"/>
</dbReference>
<feature type="transmembrane region" description="Helical" evidence="7">
    <location>
        <begin position="485"/>
        <end position="506"/>
    </location>
</feature>
<dbReference type="Gene3D" id="3.30.70.1450">
    <property type="entry name" value="Regulator of K+ conductance, C-terminal domain"/>
    <property type="match status" value="2"/>
</dbReference>
<evidence type="ECO:0000313" key="9">
    <source>
        <dbReference type="EMBL" id="UTT63178.1"/>
    </source>
</evidence>
<sequence length="604" mass="62014">MSDITITMLILAVVVLAFVTNRIPVGLIAVGASLALYAFGILDLAQTFAGFGDPAVVLIAALFVVAEGLDGSGLTAWTGQQLIKRGGGSSRVLTIIIMIVVAVLAALISVNGAVAALLPVVVVIATKMTMPAGRLLLPLAFGAHAGSLLTLTGSPVNVIMSELAEEETGRAFGFFEFSLVGLPIVAGTVLIAVLLGNRLIPARTPSTLATDLGDHARTLLAQFGGAQPFGRVRVLSGSPLIGRTAEQIVFESDSAVSLIAIQSPGVRGSRDASAPIREGDVLILQGTPTSIRSVSDDVKLEGIGTSTVSSTWAAMDAEYGVAEIVIPPRSRAIGDEVFPGMVTESGDLIIVAIQRGGEDIGDQTGIRLEAGDILLVQGKWEALDENLRDTSVMVVDAPDQIRRQAAPLGRRAYLALGVLVLMVVALATGIVPPAVAGLVAAAIMVLTRVVSIEKAHRSIQWTTVLLVGGMIPVSTAITQTGAADLLATGIVDAVGALGPGVVLAALGLVTLIFGQLISNTATALIIAPIAISVAYEMGVSPLPFLMAVAVTAAAAVLTPVATPGNLMIMAPSGFQFGDYWKFGLPVGLVFFGVAVLLVPVLFPF</sequence>
<feature type="transmembrane region" description="Helical" evidence="7">
    <location>
        <begin position="512"/>
        <end position="535"/>
    </location>
</feature>
<dbReference type="RefSeq" id="WP_255160311.1">
    <property type="nucleotide sequence ID" value="NZ_CP101497.1"/>
</dbReference>